<evidence type="ECO:0000313" key="3">
    <source>
        <dbReference type="Proteomes" id="UP000306575"/>
    </source>
</evidence>
<accession>A0A4U7N788</accession>
<reference evidence="2 3" key="1">
    <citation type="submission" date="2019-04" db="EMBL/GenBank/DDBJ databases">
        <title>Genome sequence of Pelagicola litoralis CL-ES2.</title>
        <authorList>
            <person name="Cao J."/>
        </authorList>
    </citation>
    <scope>NUCLEOTIDE SEQUENCE [LARGE SCALE GENOMIC DNA]</scope>
    <source>
        <strain evidence="2 3">CL-ES2</strain>
    </source>
</reference>
<name>A0A4U7N788_9RHOB</name>
<evidence type="ECO:0000256" key="1">
    <source>
        <dbReference type="SAM" id="SignalP"/>
    </source>
</evidence>
<organism evidence="2 3">
    <name type="scientific">Shimia litoralis</name>
    <dbReference type="NCBI Taxonomy" id="420403"/>
    <lineage>
        <taxon>Bacteria</taxon>
        <taxon>Pseudomonadati</taxon>
        <taxon>Pseudomonadota</taxon>
        <taxon>Alphaproteobacteria</taxon>
        <taxon>Rhodobacterales</taxon>
        <taxon>Roseobacteraceae</taxon>
    </lineage>
</organism>
<gene>
    <name evidence="2" type="ORF">FAP39_05190</name>
</gene>
<dbReference type="InterPro" id="IPR008311">
    <property type="entry name" value="UCP028101"/>
</dbReference>
<feature type="signal peptide" evidence="1">
    <location>
        <begin position="1"/>
        <end position="23"/>
    </location>
</feature>
<keyword evidence="1" id="KW-0732">Signal</keyword>
<keyword evidence="3" id="KW-1185">Reference proteome</keyword>
<dbReference type="Gene3D" id="2.130.10.10">
    <property type="entry name" value="YVTN repeat-like/Quinoprotein amine dehydrogenase"/>
    <property type="match status" value="1"/>
</dbReference>
<comment type="caution">
    <text evidence="2">The sequence shown here is derived from an EMBL/GenBank/DDBJ whole genome shotgun (WGS) entry which is preliminary data.</text>
</comment>
<dbReference type="InterPro" id="IPR006311">
    <property type="entry name" value="TAT_signal"/>
</dbReference>
<sequence length="350" mass="37169">MASRRGFLAGLIAAGVFPAPTWADAGAPKYISAARTADGAYVLVGVSMEGTETFRLPLPGRGHAATAHPRLPHAVAFARRPGRFAVVLDCRDGTTLATLDSPVGLHFYGHGTYDASGGLLFTTENDFENGQGRIGVWDVTKGYKRIGEFSSQGIGPHDIRLMPDDTLVIANGGIDTHPETGRQKLNLATMQPNLSYVTQNGELLDQIMPSQHHASIRHLSVHSDGTVAVGMQWQGDTSRAPALIGLHKRGREMALLGAGDVLDGYVGSIAFSNDGTQVAATSPRSGQMQIFSTRDRTLIQTLTQPDICGAAPFTAGFIATTGQGQILSSGKGTRELNTFDLAWDNHLVPL</sequence>
<evidence type="ECO:0000313" key="2">
    <source>
        <dbReference type="EMBL" id="TKZ21503.1"/>
    </source>
</evidence>
<dbReference type="Pfam" id="PF07433">
    <property type="entry name" value="DUF1513"/>
    <property type="match status" value="1"/>
</dbReference>
<dbReference type="SUPFAM" id="SSF69322">
    <property type="entry name" value="Tricorn protease domain 2"/>
    <property type="match status" value="1"/>
</dbReference>
<dbReference type="OrthoDB" id="5624218at2"/>
<dbReference type="PROSITE" id="PS51318">
    <property type="entry name" value="TAT"/>
    <property type="match status" value="1"/>
</dbReference>
<dbReference type="RefSeq" id="WP_138015332.1">
    <property type="nucleotide sequence ID" value="NZ_SULI01000004.1"/>
</dbReference>
<protein>
    <submittedName>
        <fullName evidence="2">DUF1513 domain-containing protein</fullName>
    </submittedName>
</protein>
<dbReference type="Proteomes" id="UP000306575">
    <property type="component" value="Unassembled WGS sequence"/>
</dbReference>
<dbReference type="PIRSF" id="PIRSF028101">
    <property type="entry name" value="UCP028101"/>
    <property type="match status" value="1"/>
</dbReference>
<feature type="chain" id="PRO_5020907490" evidence="1">
    <location>
        <begin position="24"/>
        <end position="350"/>
    </location>
</feature>
<dbReference type="InterPro" id="IPR015943">
    <property type="entry name" value="WD40/YVTN_repeat-like_dom_sf"/>
</dbReference>
<proteinExistence type="predicted"/>
<dbReference type="AlphaFoldDB" id="A0A4U7N788"/>
<dbReference type="EMBL" id="SULI01000004">
    <property type="protein sequence ID" value="TKZ21503.1"/>
    <property type="molecule type" value="Genomic_DNA"/>
</dbReference>